<name>A0A0F9S0L1_9ZZZZ</name>
<protein>
    <submittedName>
        <fullName evidence="1">Uncharacterized protein</fullName>
    </submittedName>
</protein>
<comment type="caution">
    <text evidence="1">The sequence shown here is derived from an EMBL/GenBank/DDBJ whole genome shotgun (WGS) entry which is preliminary data.</text>
</comment>
<dbReference type="AlphaFoldDB" id="A0A0F9S0L1"/>
<reference evidence="1" key="1">
    <citation type="journal article" date="2015" name="Nature">
        <title>Complex archaea that bridge the gap between prokaryotes and eukaryotes.</title>
        <authorList>
            <person name="Spang A."/>
            <person name="Saw J.H."/>
            <person name="Jorgensen S.L."/>
            <person name="Zaremba-Niedzwiedzka K."/>
            <person name="Martijn J."/>
            <person name="Lind A.E."/>
            <person name="van Eijk R."/>
            <person name="Schleper C."/>
            <person name="Guy L."/>
            <person name="Ettema T.J."/>
        </authorList>
    </citation>
    <scope>NUCLEOTIDE SEQUENCE</scope>
</reference>
<sequence>MAEEDRIPTYILERANHPSEMYFDKVTGRNEPYPHGLVTKNWDGTHTCDYCGLTGDYNDVLIVKACTERPEPCKWCGESPLCAEDCVGIMLALSDPSVYVAGNDSPTGVIDG</sequence>
<evidence type="ECO:0000313" key="1">
    <source>
        <dbReference type="EMBL" id="KKN62270.1"/>
    </source>
</evidence>
<organism evidence="1">
    <name type="scientific">marine sediment metagenome</name>
    <dbReference type="NCBI Taxonomy" id="412755"/>
    <lineage>
        <taxon>unclassified sequences</taxon>
        <taxon>metagenomes</taxon>
        <taxon>ecological metagenomes</taxon>
    </lineage>
</organism>
<gene>
    <name evidence="1" type="ORF">LCGC14_0514070</name>
</gene>
<proteinExistence type="predicted"/>
<accession>A0A0F9S0L1</accession>
<dbReference type="EMBL" id="LAZR01000631">
    <property type="protein sequence ID" value="KKN62270.1"/>
    <property type="molecule type" value="Genomic_DNA"/>
</dbReference>